<dbReference type="SUPFAM" id="SSF54695">
    <property type="entry name" value="POZ domain"/>
    <property type="match status" value="1"/>
</dbReference>
<keyword evidence="1" id="KW-0880">Kelch repeat</keyword>
<dbReference type="PANTHER" id="PTHR24412:SF272">
    <property type="entry name" value="KELCH-LIKE PROTEIN DIABLO"/>
    <property type="match status" value="1"/>
</dbReference>
<dbReference type="InterPro" id="IPR000210">
    <property type="entry name" value="BTB/POZ_dom"/>
</dbReference>
<sequence>MGEYTYSLVASHCSELLVFMDEQRKAKDENLCDVRFIVGSDCVYAHRGVLAVCSAYFQGLLSGAFCESQGEDGTKSRMMEIDFTGSVSNIAHLDTLLSAAYTGCLKLSPENITGVTELACFLLVERVRAVCEVFLLETLTLHTCLRYLKLAYHYDLTLLFKAGRQLLQSRFHDYFIHRPEMLTVSAGCLIMVPKIYKYVDAQDVGQFLVSWVEGELDRGEVSNNREERLSTACNIFTDKRVCWKGGGREVLPSLLVGNKDIIEELLSQSVAQGVHVIGADSSECCEAEKMDVSESSQDVQTELAESCAVKNSDEVTLLSEDTDSGVTVKGSKSLDTGENICGPLADESSNNFDDTQRGNIPDIAIASSSSDKAQTVSSNELINQSQKRDLDSLYFPFESPKKQKTTEPTVVLTPELNKHASDTCDVLVAFVPGKAAVSYFTATDCEKGRPRFCAIDFEVCVYNIQQRQWLWAGTATFPEKFEERDAWRVTCVNCKAYFLSLHRQTLYVLDLKSMVWSPLNCRPLVAHLSLNNNKIRSLVPIAVDSRLYVLASDRQWDTDRHEYLCKQRYFRLAENNRWEMIVDVEHTHSSTPLTVLTVSDSKVCVVKATIAVNLEKSMLIVKEGHIFDCAKGEVKKFSGTTYAASPMRVMVRDGQIHMVDGDSLQRRMLLDIQAWEDLGKVDLSDIKIARSASGESYLPCLSHNATNMGASVWEFCAFLDHRSVLTELRVTEEHKAETVRHPPPPFRYVTATTACQLSRDFVASLNPCRYLHADIRQ</sequence>
<evidence type="ECO:0000256" key="1">
    <source>
        <dbReference type="ARBA" id="ARBA00022441"/>
    </source>
</evidence>
<evidence type="ECO:0000256" key="2">
    <source>
        <dbReference type="ARBA" id="ARBA00022737"/>
    </source>
</evidence>
<keyword evidence="2" id="KW-0677">Repeat</keyword>
<dbReference type="AlphaFoldDB" id="A0AAN9BZK5"/>
<dbReference type="SMART" id="SM00225">
    <property type="entry name" value="BTB"/>
    <property type="match status" value="1"/>
</dbReference>
<evidence type="ECO:0000259" key="3">
    <source>
        <dbReference type="PROSITE" id="PS50097"/>
    </source>
</evidence>
<dbReference type="InterPro" id="IPR011333">
    <property type="entry name" value="SKP1/BTB/POZ_sf"/>
</dbReference>
<dbReference type="Proteomes" id="UP001374579">
    <property type="component" value="Unassembled WGS sequence"/>
</dbReference>
<dbReference type="CDD" id="cd03524">
    <property type="entry name" value="RPA2_OBF_family"/>
    <property type="match status" value="1"/>
</dbReference>
<dbReference type="PANTHER" id="PTHR24412">
    <property type="entry name" value="KELCH PROTEIN"/>
    <property type="match status" value="1"/>
</dbReference>
<dbReference type="Pfam" id="PF00651">
    <property type="entry name" value="BTB"/>
    <property type="match status" value="1"/>
</dbReference>
<dbReference type="InterPro" id="IPR011043">
    <property type="entry name" value="Gal_Oxase/kelch_b-propeller"/>
</dbReference>
<dbReference type="Gene3D" id="2.120.10.80">
    <property type="entry name" value="Kelch-type beta propeller"/>
    <property type="match status" value="1"/>
</dbReference>
<reference evidence="4 5" key="1">
    <citation type="submission" date="2024-02" db="EMBL/GenBank/DDBJ databases">
        <title>Chromosome-scale genome assembly of the rough periwinkle Littorina saxatilis.</title>
        <authorList>
            <person name="De Jode A."/>
            <person name="Faria R."/>
            <person name="Formenti G."/>
            <person name="Sims Y."/>
            <person name="Smith T.P."/>
            <person name="Tracey A."/>
            <person name="Wood J.M.D."/>
            <person name="Zagrodzka Z.B."/>
            <person name="Johannesson K."/>
            <person name="Butlin R.K."/>
            <person name="Leder E.H."/>
        </authorList>
    </citation>
    <scope>NUCLEOTIDE SEQUENCE [LARGE SCALE GENOMIC DNA]</scope>
    <source>
        <strain evidence="4">Snail1</strain>
        <tissue evidence="4">Muscle</tissue>
    </source>
</reference>
<protein>
    <recommendedName>
        <fullName evidence="3">BTB domain-containing protein</fullName>
    </recommendedName>
</protein>
<proteinExistence type="predicted"/>
<name>A0AAN9BZK5_9CAEN</name>
<dbReference type="Gene3D" id="3.30.710.10">
    <property type="entry name" value="Potassium Channel Kv1.1, Chain A"/>
    <property type="match status" value="1"/>
</dbReference>
<evidence type="ECO:0000313" key="5">
    <source>
        <dbReference type="Proteomes" id="UP001374579"/>
    </source>
</evidence>
<feature type="domain" description="BTB" evidence="3">
    <location>
        <begin position="32"/>
        <end position="109"/>
    </location>
</feature>
<organism evidence="4 5">
    <name type="scientific">Littorina saxatilis</name>
    <dbReference type="NCBI Taxonomy" id="31220"/>
    <lineage>
        <taxon>Eukaryota</taxon>
        <taxon>Metazoa</taxon>
        <taxon>Spiralia</taxon>
        <taxon>Lophotrochozoa</taxon>
        <taxon>Mollusca</taxon>
        <taxon>Gastropoda</taxon>
        <taxon>Caenogastropoda</taxon>
        <taxon>Littorinimorpha</taxon>
        <taxon>Littorinoidea</taxon>
        <taxon>Littorinidae</taxon>
        <taxon>Littorina</taxon>
    </lineage>
</organism>
<dbReference type="SUPFAM" id="SSF50965">
    <property type="entry name" value="Galactose oxidase, central domain"/>
    <property type="match status" value="1"/>
</dbReference>
<keyword evidence="5" id="KW-1185">Reference proteome</keyword>
<gene>
    <name evidence="4" type="ORF">V1264_000716</name>
</gene>
<comment type="caution">
    <text evidence="4">The sequence shown here is derived from an EMBL/GenBank/DDBJ whole genome shotgun (WGS) entry which is preliminary data.</text>
</comment>
<evidence type="ECO:0000313" key="4">
    <source>
        <dbReference type="EMBL" id="KAK7114698.1"/>
    </source>
</evidence>
<dbReference type="EMBL" id="JBAMIC010000001">
    <property type="protein sequence ID" value="KAK7114698.1"/>
    <property type="molecule type" value="Genomic_DNA"/>
</dbReference>
<dbReference type="InterPro" id="IPR015915">
    <property type="entry name" value="Kelch-typ_b-propeller"/>
</dbReference>
<accession>A0AAN9BZK5</accession>
<dbReference type="PROSITE" id="PS50097">
    <property type="entry name" value="BTB"/>
    <property type="match status" value="1"/>
</dbReference>